<dbReference type="Proteomes" id="UP001374599">
    <property type="component" value="Unassembled WGS sequence"/>
</dbReference>
<keyword evidence="2" id="KW-1185">Reference proteome</keyword>
<evidence type="ECO:0000313" key="2">
    <source>
        <dbReference type="Proteomes" id="UP001374599"/>
    </source>
</evidence>
<evidence type="ECO:0000313" key="1">
    <source>
        <dbReference type="EMBL" id="GMQ64045.1"/>
    </source>
</evidence>
<reference evidence="1" key="1">
    <citation type="submission" date="2023-09" db="EMBL/GenBank/DDBJ databases">
        <title>Vallitalea sediminicola and Vallitalea maricola sp. nov., anaerobic bacteria isolated from marine sediment.</title>
        <authorList>
            <person name="Hirano S."/>
            <person name="Maeda A."/>
            <person name="Terahara T."/>
            <person name="Mori K."/>
            <person name="Hamada M."/>
            <person name="Matsumoto R."/>
            <person name="Kobayashi T."/>
        </authorList>
    </citation>
    <scope>NUCLEOTIDE SEQUENCE</scope>
    <source>
        <strain evidence="1">AN17-2</strain>
    </source>
</reference>
<keyword evidence="1" id="KW-0808">Transferase</keyword>
<sequence length="580" mass="66695">MKKRILPSLKLQFTVLVLSIIIVFIFLNIITGKLISKLLFEKNLQYSRTISQKLVRELEYTNKRMVAASSTLQYESILQKYFKEELDFDTITKVEKSISVLKLYYDDIFDIALIDDEYINSIYLERDTLDEIVKRAEDDRRLKCVGLYEQNYMDKNITTIAFDNKVFGMDMGDTYGEYFGDIIISIDVDTILKNFEARTVQGISFVILDKYNKFYPINCTKEVGNNIINKIDGNTTKTDMFTDDKSIIIVEEIKDMDLFIVSNIDKKYTKKDVGYIQSIISIICIIFIIIVCFAFMVIYKNTVKPIHSIGDYLKTIIAGNYKKLKEKVIVNGNKEIVELADDLNDMIDEINTLTHKLVNTSNNLYQAEIEKKRAEISYLRSQINPHFLYNTLETMKGIAMSNNIVEISTMAQCLGDIFRYSIKGSSEVTLEEEVKMIKAYIDIQMFKFGNKGTVFYNINNETLNIIIPKMIMQPIVENAFVHAIEKNTDDTTLYIGTKIDEHNLIIIIQDDGVGIEPSQLDGIITNLDCEKDDSSHVGISNVHRRIGMIYGNEYGVKIESEHGEGTKISIMLPINRKQFE</sequence>
<name>A0ACB5UN52_9FIRM</name>
<proteinExistence type="predicted"/>
<protein>
    <submittedName>
        <fullName evidence="1">Sensor histidine kinase</fullName>
    </submittedName>
</protein>
<gene>
    <name evidence="1" type="ORF">AN2V17_32820</name>
</gene>
<comment type="caution">
    <text evidence="1">The sequence shown here is derived from an EMBL/GenBank/DDBJ whole genome shotgun (WGS) entry which is preliminary data.</text>
</comment>
<keyword evidence="1" id="KW-0418">Kinase</keyword>
<dbReference type="EMBL" id="BTPU01000060">
    <property type="protein sequence ID" value="GMQ64045.1"/>
    <property type="molecule type" value="Genomic_DNA"/>
</dbReference>
<accession>A0ACB5UN52</accession>
<organism evidence="1 2">
    <name type="scientific">Vallitalea maricola</name>
    <dbReference type="NCBI Taxonomy" id="3074433"/>
    <lineage>
        <taxon>Bacteria</taxon>
        <taxon>Bacillati</taxon>
        <taxon>Bacillota</taxon>
        <taxon>Clostridia</taxon>
        <taxon>Lachnospirales</taxon>
        <taxon>Vallitaleaceae</taxon>
        <taxon>Vallitalea</taxon>
    </lineage>
</organism>